<dbReference type="Proteomes" id="UP000244224">
    <property type="component" value="Unassembled WGS sequence"/>
</dbReference>
<dbReference type="EMBL" id="QBKP01000002">
    <property type="protein sequence ID" value="PTX52619.1"/>
    <property type="molecule type" value="Genomic_DNA"/>
</dbReference>
<protein>
    <submittedName>
        <fullName evidence="2">Uncharacterized protein</fullName>
    </submittedName>
</protein>
<gene>
    <name evidence="2" type="ORF">C8N34_102405</name>
</gene>
<evidence type="ECO:0000313" key="2">
    <source>
        <dbReference type="EMBL" id="PTX52619.1"/>
    </source>
</evidence>
<feature type="signal peptide" evidence="1">
    <location>
        <begin position="1"/>
        <end position="20"/>
    </location>
</feature>
<dbReference type="RefSeq" id="WP_108128029.1">
    <property type="nucleotide sequence ID" value="NZ_QBKP01000002.1"/>
</dbReference>
<keyword evidence="3" id="KW-1185">Reference proteome</keyword>
<evidence type="ECO:0000313" key="3">
    <source>
        <dbReference type="Proteomes" id="UP000244224"/>
    </source>
</evidence>
<name>A0A2T6B981_9RHOB</name>
<organism evidence="2 3">
    <name type="scientific">Gemmobacter caeni</name>
    <dbReference type="NCBI Taxonomy" id="589035"/>
    <lineage>
        <taxon>Bacteria</taxon>
        <taxon>Pseudomonadati</taxon>
        <taxon>Pseudomonadota</taxon>
        <taxon>Alphaproteobacteria</taxon>
        <taxon>Rhodobacterales</taxon>
        <taxon>Paracoccaceae</taxon>
        <taxon>Gemmobacter</taxon>
    </lineage>
</organism>
<evidence type="ECO:0000256" key="1">
    <source>
        <dbReference type="SAM" id="SignalP"/>
    </source>
</evidence>
<keyword evidence="1" id="KW-0732">Signal</keyword>
<comment type="caution">
    <text evidence="2">The sequence shown here is derived from an EMBL/GenBank/DDBJ whole genome shotgun (WGS) entry which is preliminary data.</text>
</comment>
<proteinExistence type="predicted"/>
<feature type="chain" id="PRO_5015632409" evidence="1">
    <location>
        <begin position="21"/>
        <end position="149"/>
    </location>
</feature>
<accession>A0A2T6B981</accession>
<reference evidence="2 3" key="1">
    <citation type="submission" date="2018-04" db="EMBL/GenBank/DDBJ databases">
        <title>Genomic Encyclopedia of Archaeal and Bacterial Type Strains, Phase II (KMG-II): from individual species to whole genera.</title>
        <authorList>
            <person name="Goeker M."/>
        </authorList>
    </citation>
    <scope>NUCLEOTIDE SEQUENCE [LARGE SCALE GENOMIC DNA]</scope>
    <source>
        <strain evidence="2 3">DSM 21823</strain>
    </source>
</reference>
<sequence>MLKRALLPLLFAATPASLNAQTGSAVAEHSGAASVGALGQALAGGAIGDMVVSEPLNRDPVMALPVTREVGGMPDLPVQDLCAAEAAGAVNVALAYETCMTAQTEAYDLIETGMSRYDTDLMGVCTVAARLRGGSYQALLDCLGPLPDQ</sequence>
<dbReference type="AlphaFoldDB" id="A0A2T6B981"/>